<evidence type="ECO:0000313" key="5">
    <source>
        <dbReference type="Proteomes" id="UP000504631"/>
    </source>
</evidence>
<dbReference type="FunFam" id="2.40.10.10:FF:000002">
    <property type="entry name" value="Transmembrane protease serine"/>
    <property type="match status" value="1"/>
</dbReference>
<dbReference type="GO" id="GO:0004252">
    <property type="term" value="F:serine-type endopeptidase activity"/>
    <property type="evidence" value="ECO:0007669"/>
    <property type="project" value="InterPro"/>
</dbReference>
<dbReference type="SMART" id="SM00020">
    <property type="entry name" value="Tryp_SPc"/>
    <property type="match status" value="1"/>
</dbReference>
<evidence type="ECO:0000313" key="6">
    <source>
        <dbReference type="RefSeq" id="XP_033349403.1"/>
    </source>
</evidence>
<dbReference type="Gene3D" id="2.40.10.10">
    <property type="entry name" value="Trypsin-like serine proteases"/>
    <property type="match status" value="1"/>
</dbReference>
<dbReference type="InterPro" id="IPR001314">
    <property type="entry name" value="Peptidase_S1A"/>
</dbReference>
<dbReference type="PROSITE" id="PS50240">
    <property type="entry name" value="TRYPSIN_DOM"/>
    <property type="match status" value="1"/>
</dbReference>
<dbReference type="KEGG" id="bvk:117233328"/>
<dbReference type="InterPro" id="IPR009003">
    <property type="entry name" value="Peptidase_S1_PA"/>
</dbReference>
<evidence type="ECO:0000259" key="4">
    <source>
        <dbReference type="PROSITE" id="PS50240"/>
    </source>
</evidence>
<dbReference type="SUPFAM" id="SSF50494">
    <property type="entry name" value="Trypsin-like serine proteases"/>
    <property type="match status" value="1"/>
</dbReference>
<protein>
    <submittedName>
        <fullName evidence="6">Trypsin-4-like</fullName>
    </submittedName>
</protein>
<sequence>MVTKILILFCILLGNVLASDNFKYADITGYPYHVSIEIYGKHVCSGALMHESWVMTVASCVFGSDPATMTVRVRSSMLSVEGDELEVANIVVHEDFDKYVLLNDIALIKLRIPVQFGEKLLPIELPEKEDYKLDDGTTCYVTGWRHTLAGPVESRLTVTAVPLVNQSTCSSTMPCYEPVFQTMLCAGNMTHGVETCQGDPGAPLMEGQTLIGVLSYGLGCKTMIHPGVYTRVSSYLAWISANSGIHYI</sequence>
<keyword evidence="3" id="KW-0732">Signal</keyword>
<feature type="chain" id="PRO_5026748370" evidence="3">
    <location>
        <begin position="19"/>
        <end position="248"/>
    </location>
</feature>
<dbReference type="CDD" id="cd00190">
    <property type="entry name" value="Tryp_SPc"/>
    <property type="match status" value="1"/>
</dbReference>
<reference evidence="6" key="1">
    <citation type="submission" date="2025-08" db="UniProtKB">
        <authorList>
            <consortium name="RefSeq"/>
        </authorList>
    </citation>
    <scope>IDENTIFICATION</scope>
    <source>
        <tissue evidence="6">Muscle</tissue>
    </source>
</reference>
<proteinExistence type="inferred from homology"/>
<comment type="similarity">
    <text evidence="2">Belongs to the peptidase S1 family. CLIP subfamily.</text>
</comment>
<dbReference type="InterPro" id="IPR001254">
    <property type="entry name" value="Trypsin_dom"/>
</dbReference>
<evidence type="ECO:0000256" key="1">
    <source>
        <dbReference type="ARBA" id="ARBA00023157"/>
    </source>
</evidence>
<dbReference type="GeneID" id="117233328"/>
<keyword evidence="5" id="KW-1185">Reference proteome</keyword>
<gene>
    <name evidence="6" type="primary">LOC117233328</name>
</gene>
<name>A0A6J3K8G9_9HYME</name>
<dbReference type="PRINTS" id="PR00722">
    <property type="entry name" value="CHYMOTRYPSIN"/>
</dbReference>
<feature type="signal peptide" evidence="3">
    <location>
        <begin position="1"/>
        <end position="18"/>
    </location>
</feature>
<dbReference type="GO" id="GO:0006508">
    <property type="term" value="P:proteolysis"/>
    <property type="evidence" value="ECO:0007669"/>
    <property type="project" value="InterPro"/>
</dbReference>
<dbReference type="RefSeq" id="XP_033349403.1">
    <property type="nucleotide sequence ID" value="XM_033493512.1"/>
</dbReference>
<evidence type="ECO:0000256" key="3">
    <source>
        <dbReference type="SAM" id="SignalP"/>
    </source>
</evidence>
<accession>A0A6J3K8G9</accession>
<keyword evidence="1" id="KW-1015">Disulfide bond</keyword>
<dbReference type="FunFam" id="2.40.10.10:FF:000068">
    <property type="entry name" value="transmembrane protease serine 2"/>
    <property type="match status" value="1"/>
</dbReference>
<dbReference type="PANTHER" id="PTHR24252">
    <property type="entry name" value="ACROSIN-RELATED"/>
    <property type="match status" value="1"/>
</dbReference>
<feature type="domain" description="Peptidase S1" evidence="4">
    <location>
        <begin position="11"/>
        <end position="244"/>
    </location>
</feature>
<dbReference type="Pfam" id="PF00089">
    <property type="entry name" value="Trypsin"/>
    <property type="match status" value="1"/>
</dbReference>
<dbReference type="PANTHER" id="PTHR24252:SF7">
    <property type="entry name" value="HYALIN"/>
    <property type="match status" value="1"/>
</dbReference>
<dbReference type="AlphaFoldDB" id="A0A6J3K8G9"/>
<dbReference type="Proteomes" id="UP000504631">
    <property type="component" value="Unplaced"/>
</dbReference>
<organism evidence="5 6">
    <name type="scientific">Bombus vosnesenskii</name>
    <dbReference type="NCBI Taxonomy" id="207650"/>
    <lineage>
        <taxon>Eukaryota</taxon>
        <taxon>Metazoa</taxon>
        <taxon>Ecdysozoa</taxon>
        <taxon>Arthropoda</taxon>
        <taxon>Hexapoda</taxon>
        <taxon>Insecta</taxon>
        <taxon>Pterygota</taxon>
        <taxon>Neoptera</taxon>
        <taxon>Endopterygota</taxon>
        <taxon>Hymenoptera</taxon>
        <taxon>Apocrita</taxon>
        <taxon>Aculeata</taxon>
        <taxon>Apoidea</taxon>
        <taxon>Anthophila</taxon>
        <taxon>Apidae</taxon>
        <taxon>Bombus</taxon>
        <taxon>Pyrobombus</taxon>
    </lineage>
</organism>
<evidence type="ECO:0000256" key="2">
    <source>
        <dbReference type="ARBA" id="ARBA00024195"/>
    </source>
</evidence>
<dbReference type="InterPro" id="IPR043504">
    <property type="entry name" value="Peptidase_S1_PA_chymotrypsin"/>
</dbReference>